<dbReference type="AlphaFoldDB" id="A0A371H1U5"/>
<keyword evidence="3" id="KW-1185">Reference proteome</keyword>
<proteinExistence type="predicted"/>
<dbReference type="EMBL" id="QJKJ01003824">
    <property type="protein sequence ID" value="RDX96755.1"/>
    <property type="molecule type" value="Genomic_DNA"/>
</dbReference>
<feature type="chain" id="PRO_5016621221" evidence="1">
    <location>
        <begin position="26"/>
        <end position="71"/>
    </location>
</feature>
<accession>A0A371H1U5</accession>
<dbReference type="Gene3D" id="3.20.20.80">
    <property type="entry name" value="Glycosidases"/>
    <property type="match status" value="1"/>
</dbReference>
<sequence length="71" mass="7929">MAWDEYWKLILLGVVVSILPSITFAESISSVVDVDSLNRASFPKDFIFGTASAAYQNSRSNYVEFVTYANL</sequence>
<feature type="signal peptide" evidence="1">
    <location>
        <begin position="1"/>
        <end position="25"/>
    </location>
</feature>
<evidence type="ECO:0000313" key="3">
    <source>
        <dbReference type="Proteomes" id="UP000257109"/>
    </source>
</evidence>
<keyword evidence="1" id="KW-0732">Signal</keyword>
<evidence type="ECO:0000313" key="2">
    <source>
        <dbReference type="EMBL" id="RDX96755.1"/>
    </source>
</evidence>
<reference evidence="2" key="1">
    <citation type="submission" date="2018-05" db="EMBL/GenBank/DDBJ databases">
        <title>Draft genome of Mucuna pruriens seed.</title>
        <authorList>
            <person name="Nnadi N.E."/>
            <person name="Vos R."/>
            <person name="Hasami M.H."/>
            <person name="Devisetty U.K."/>
            <person name="Aguiy J.C."/>
        </authorList>
    </citation>
    <scope>NUCLEOTIDE SEQUENCE [LARGE SCALE GENOMIC DNA]</scope>
    <source>
        <strain evidence="2">JCA_2017</strain>
    </source>
</reference>
<evidence type="ECO:0000256" key="1">
    <source>
        <dbReference type="SAM" id="SignalP"/>
    </source>
</evidence>
<dbReference type="Proteomes" id="UP000257109">
    <property type="component" value="Unassembled WGS sequence"/>
</dbReference>
<protein>
    <submittedName>
        <fullName evidence="2">Beta-glucosidase 29</fullName>
    </submittedName>
</protein>
<dbReference type="OrthoDB" id="10589343at2759"/>
<feature type="non-terminal residue" evidence="2">
    <location>
        <position position="1"/>
    </location>
</feature>
<name>A0A371H1U5_MUCPR</name>
<comment type="caution">
    <text evidence="2">The sequence shown here is derived from an EMBL/GenBank/DDBJ whole genome shotgun (WGS) entry which is preliminary data.</text>
</comment>
<dbReference type="SUPFAM" id="SSF51445">
    <property type="entry name" value="(Trans)glycosidases"/>
    <property type="match status" value="1"/>
</dbReference>
<gene>
    <name evidence="2" type="primary">BGLU29</name>
    <name evidence="2" type="ORF">CR513_20552</name>
</gene>
<dbReference type="InterPro" id="IPR017853">
    <property type="entry name" value="GH"/>
</dbReference>
<organism evidence="2 3">
    <name type="scientific">Mucuna pruriens</name>
    <name type="common">Velvet bean</name>
    <name type="synonym">Dolichos pruriens</name>
    <dbReference type="NCBI Taxonomy" id="157652"/>
    <lineage>
        <taxon>Eukaryota</taxon>
        <taxon>Viridiplantae</taxon>
        <taxon>Streptophyta</taxon>
        <taxon>Embryophyta</taxon>
        <taxon>Tracheophyta</taxon>
        <taxon>Spermatophyta</taxon>
        <taxon>Magnoliopsida</taxon>
        <taxon>eudicotyledons</taxon>
        <taxon>Gunneridae</taxon>
        <taxon>Pentapetalae</taxon>
        <taxon>rosids</taxon>
        <taxon>fabids</taxon>
        <taxon>Fabales</taxon>
        <taxon>Fabaceae</taxon>
        <taxon>Papilionoideae</taxon>
        <taxon>50 kb inversion clade</taxon>
        <taxon>NPAAA clade</taxon>
        <taxon>indigoferoid/millettioid clade</taxon>
        <taxon>Phaseoleae</taxon>
        <taxon>Mucuna</taxon>
    </lineage>
</organism>